<evidence type="ECO:0000256" key="2">
    <source>
        <dbReference type="ARBA" id="ARBA00000459"/>
    </source>
</evidence>
<name>A0A8S3PUI2_MYTED</name>
<evidence type="ECO:0000256" key="7">
    <source>
        <dbReference type="ARBA" id="ARBA00022679"/>
    </source>
</evidence>
<dbReference type="GO" id="GO:0006302">
    <property type="term" value="P:double-strand break repair"/>
    <property type="evidence" value="ECO:0007669"/>
    <property type="project" value="TreeGrafter"/>
</dbReference>
<dbReference type="InterPro" id="IPR036930">
    <property type="entry name" value="WGR_dom_sf"/>
</dbReference>
<keyword evidence="9" id="KW-0677">Repeat</keyword>
<evidence type="ECO:0000256" key="10">
    <source>
        <dbReference type="ARBA" id="ARBA00022763"/>
    </source>
</evidence>
<dbReference type="SUPFAM" id="SSF51658">
    <property type="entry name" value="Xylose isomerase-like"/>
    <property type="match status" value="1"/>
</dbReference>
<comment type="similarity">
    <text evidence="4">Belongs to the AP endonuclease 2 family.</text>
</comment>
<dbReference type="PANTHER" id="PTHR10459">
    <property type="entry name" value="DNA LIGASE"/>
    <property type="match status" value="1"/>
</dbReference>
<dbReference type="FunFam" id="3.40.50.10190:FF:000051">
    <property type="entry name" value="Poly [ADP-ribose] polymerase"/>
    <property type="match status" value="1"/>
</dbReference>
<dbReference type="PROSITE" id="PS50172">
    <property type="entry name" value="BRCT"/>
    <property type="match status" value="1"/>
</dbReference>
<keyword evidence="16" id="KW-0238">DNA-binding</keyword>
<dbReference type="InterPro" id="IPR008893">
    <property type="entry name" value="WGR_domain"/>
</dbReference>
<evidence type="ECO:0000256" key="12">
    <source>
        <dbReference type="ARBA" id="ARBA00022771"/>
    </source>
</evidence>
<dbReference type="SUPFAM" id="SSF52113">
    <property type="entry name" value="BRCT domain"/>
    <property type="match status" value="1"/>
</dbReference>
<comment type="catalytic activity">
    <reaction evidence="18">
        <text>NAD(+) + (ADP-D-ribosyl)n-acceptor = nicotinamide + (ADP-D-ribosyl)n+1-acceptor + H(+).</text>
        <dbReference type="EC" id="2.4.2.30"/>
    </reaction>
</comment>
<evidence type="ECO:0000256" key="17">
    <source>
        <dbReference type="ARBA" id="ARBA00023204"/>
    </source>
</evidence>
<keyword evidence="15" id="KW-0520">NAD</keyword>
<dbReference type="GO" id="GO:0005730">
    <property type="term" value="C:nucleolus"/>
    <property type="evidence" value="ECO:0007669"/>
    <property type="project" value="TreeGrafter"/>
</dbReference>
<evidence type="ECO:0000256" key="1">
    <source>
        <dbReference type="ARBA" id="ARBA00000438"/>
    </source>
</evidence>
<dbReference type="Gene3D" id="3.40.50.10190">
    <property type="entry name" value="BRCT domain"/>
    <property type="match status" value="1"/>
</dbReference>
<keyword evidence="7 21" id="KW-0808">Transferase</keyword>
<dbReference type="EC" id="2.4.2.30" evidence="5"/>
<dbReference type="SMART" id="SM00518">
    <property type="entry name" value="AP2Ec"/>
    <property type="match status" value="1"/>
</dbReference>
<organism evidence="21 22">
    <name type="scientific">Mytilus edulis</name>
    <name type="common">Blue mussel</name>
    <dbReference type="NCBI Taxonomy" id="6550"/>
    <lineage>
        <taxon>Eukaryota</taxon>
        <taxon>Metazoa</taxon>
        <taxon>Spiralia</taxon>
        <taxon>Lophotrochozoa</taxon>
        <taxon>Mollusca</taxon>
        <taxon>Bivalvia</taxon>
        <taxon>Autobranchia</taxon>
        <taxon>Pteriomorphia</taxon>
        <taxon>Mytilida</taxon>
        <taxon>Mytiloidea</taxon>
        <taxon>Mytilidae</taxon>
        <taxon>Mytilinae</taxon>
        <taxon>Mytilus</taxon>
    </lineage>
</organism>
<dbReference type="GO" id="GO:0008270">
    <property type="term" value="F:zinc ion binding"/>
    <property type="evidence" value="ECO:0007669"/>
    <property type="project" value="UniProtKB-KW"/>
</dbReference>
<dbReference type="EMBL" id="CAJPWZ010000136">
    <property type="protein sequence ID" value="CAG2186456.1"/>
    <property type="molecule type" value="Genomic_DNA"/>
</dbReference>
<keyword evidence="12" id="KW-0863">Zinc-finger</keyword>
<feature type="domain" description="BRCT" evidence="19">
    <location>
        <begin position="198"/>
        <end position="272"/>
    </location>
</feature>
<evidence type="ECO:0000256" key="15">
    <source>
        <dbReference type="ARBA" id="ARBA00023027"/>
    </source>
</evidence>
<evidence type="ECO:0000256" key="14">
    <source>
        <dbReference type="ARBA" id="ARBA00022833"/>
    </source>
</evidence>
<keyword evidence="8" id="KW-0479">Metal-binding</keyword>
<dbReference type="InterPro" id="IPR036237">
    <property type="entry name" value="Xyl_isomerase-like_sf"/>
</dbReference>
<keyword evidence="22" id="KW-1185">Reference proteome</keyword>
<dbReference type="InterPro" id="IPR001719">
    <property type="entry name" value="AP_endonuc_2"/>
</dbReference>
<feature type="domain" description="WGR" evidence="20">
    <location>
        <begin position="345"/>
        <end position="442"/>
    </location>
</feature>
<dbReference type="GO" id="GO:0003950">
    <property type="term" value="F:NAD+ poly-ADP-ribosyltransferase activity"/>
    <property type="evidence" value="ECO:0007669"/>
    <property type="project" value="UniProtKB-EC"/>
</dbReference>
<dbReference type="PANTHER" id="PTHR10459:SF112">
    <property type="entry name" value="POLY [ADP-RIBOSE] POLYMERASE 1"/>
    <property type="match status" value="1"/>
</dbReference>
<evidence type="ECO:0000256" key="6">
    <source>
        <dbReference type="ARBA" id="ARBA00022676"/>
    </source>
</evidence>
<keyword evidence="17" id="KW-0234">DNA repair</keyword>
<dbReference type="PROSITE" id="PS51432">
    <property type="entry name" value="AP_NUCLEASE_F2_4"/>
    <property type="match status" value="1"/>
</dbReference>
<evidence type="ECO:0000259" key="20">
    <source>
        <dbReference type="PROSITE" id="PS51977"/>
    </source>
</evidence>
<dbReference type="CDD" id="cd08001">
    <property type="entry name" value="WGR_PARP1_like"/>
    <property type="match status" value="1"/>
</dbReference>
<dbReference type="AlphaFoldDB" id="A0A8S3PUI2"/>
<dbReference type="CDD" id="cd17747">
    <property type="entry name" value="BRCT_PARP1"/>
    <property type="match status" value="1"/>
</dbReference>
<dbReference type="GO" id="GO:0003677">
    <property type="term" value="F:DNA binding"/>
    <property type="evidence" value="ECO:0007669"/>
    <property type="project" value="UniProtKB-KW"/>
</dbReference>
<proteinExistence type="inferred from homology"/>
<evidence type="ECO:0000259" key="19">
    <source>
        <dbReference type="PROSITE" id="PS50172"/>
    </source>
</evidence>
<keyword evidence="11" id="KW-0013">ADP-ribosylation</keyword>
<accession>A0A8S3PUI2</accession>
<dbReference type="SUPFAM" id="SSF142921">
    <property type="entry name" value="WGR domain-like"/>
    <property type="match status" value="1"/>
</dbReference>
<keyword evidence="14" id="KW-0862">Zinc</keyword>
<evidence type="ECO:0000256" key="16">
    <source>
        <dbReference type="ARBA" id="ARBA00023125"/>
    </source>
</evidence>
<dbReference type="GO" id="GO:1990404">
    <property type="term" value="F:NAD+-protein mono-ADP-ribosyltransferase activity"/>
    <property type="evidence" value="ECO:0007669"/>
    <property type="project" value="TreeGrafter"/>
</dbReference>
<dbReference type="InterPro" id="IPR001357">
    <property type="entry name" value="BRCT_dom"/>
</dbReference>
<comment type="catalytic activity">
    <reaction evidence="1">
        <text>L-aspartyl-[protein] + NAD(+) = 4-O-(ADP-D-ribosyl)-L-aspartyl-[protein] + nicotinamide</text>
        <dbReference type="Rhea" id="RHEA:54424"/>
        <dbReference type="Rhea" id="RHEA-COMP:9867"/>
        <dbReference type="Rhea" id="RHEA-COMP:13832"/>
        <dbReference type="ChEBI" id="CHEBI:17154"/>
        <dbReference type="ChEBI" id="CHEBI:29961"/>
        <dbReference type="ChEBI" id="CHEBI:57540"/>
        <dbReference type="ChEBI" id="CHEBI:138102"/>
    </reaction>
</comment>
<dbReference type="PROSITE" id="PS00730">
    <property type="entry name" value="AP_NUCLEASE_F2_2"/>
    <property type="match status" value="1"/>
</dbReference>
<evidence type="ECO:0000256" key="11">
    <source>
        <dbReference type="ARBA" id="ARBA00022765"/>
    </source>
</evidence>
<keyword evidence="13" id="KW-0378">Hydrolase</keyword>
<evidence type="ECO:0000256" key="5">
    <source>
        <dbReference type="ARBA" id="ARBA00012020"/>
    </source>
</evidence>
<gene>
    <name evidence="21" type="ORF">MEDL_2015</name>
</gene>
<evidence type="ECO:0000256" key="18">
    <source>
        <dbReference type="ARBA" id="ARBA00033987"/>
    </source>
</evidence>
<dbReference type="OrthoDB" id="429950at2759"/>
<evidence type="ECO:0000256" key="8">
    <source>
        <dbReference type="ARBA" id="ARBA00022723"/>
    </source>
</evidence>
<evidence type="ECO:0000313" key="22">
    <source>
        <dbReference type="Proteomes" id="UP000683360"/>
    </source>
</evidence>
<dbReference type="InterPro" id="IPR013022">
    <property type="entry name" value="Xyl_isomerase-like_TIM-brl"/>
</dbReference>
<evidence type="ECO:0000256" key="9">
    <source>
        <dbReference type="ARBA" id="ARBA00022737"/>
    </source>
</evidence>
<dbReference type="Gene3D" id="3.20.20.150">
    <property type="entry name" value="Divalent-metal-dependent TIM barrel enzymes"/>
    <property type="match status" value="1"/>
</dbReference>
<keyword evidence="10" id="KW-0227">DNA damage</keyword>
<dbReference type="Pfam" id="PF01261">
    <property type="entry name" value="AP_endonuc_2"/>
    <property type="match status" value="1"/>
</dbReference>
<dbReference type="InterPro" id="IPR036420">
    <property type="entry name" value="BRCT_dom_sf"/>
</dbReference>
<dbReference type="SMART" id="SM00773">
    <property type="entry name" value="WGR"/>
    <property type="match status" value="1"/>
</dbReference>
<sequence length="629" mass="70090">MIVEGDIHISSCYRVEDLLDCSRETEERFRGEVTDDIENIRFNNIKSKTQLEDVVFTNHVTIMLEKSMNLCGELNHDLMIDGKMCTITKPTSKSLSDTSGSTTDNELMTDTVTFSNMTDDEEMTSLENLDVNTVSLRRMPSITSLTSDNEIVFSCEMERKYKKKYKYAKRDRVFPKQVAGDDDVMASSQFLSRFYRLGKTKPLEGMKFVIGKTEKSKGEITKEIQKLGGHIVIKVTSDTAAVISCKAEVTKKSTNIKDAEKANIHVVDEDFLDSVQKGGACLMIQKHNMVSWGAIIVPASSKSGGKSAYRQKQDEKHFTKNMQTTMKMKVKGGAAVDPDSGLEDSAHIVESKGDIFNSVLGLVDVVRGTNSYYKIQALESDKGGAWWLFRAWGRVGTTIGGNKLERCGSQNSVISQFKALFGEKTGNDWEERKDFKKIQNKFYPLEIDYGDDEDEVKKFDTSSSTSKLAKPVQDLVRLIFDVESSTCGKISVEKCLDNIAASIDIAHSKTSGVITVLENMSCQGHTIGGKFEELKGIIDRVKDKSRMGVCLDTCHAFAAALHINDSKGKLGCHLDRHENIGKGHIGKAGFNRIMNCPRFNHIPMILETPCADNDSYAKEVEMLYTMCNT</sequence>
<dbReference type="InterPro" id="IPR018246">
    <property type="entry name" value="AP_endonuc_F2_Zn_BS"/>
</dbReference>
<evidence type="ECO:0000256" key="13">
    <source>
        <dbReference type="ARBA" id="ARBA00022801"/>
    </source>
</evidence>
<dbReference type="Pfam" id="PF05406">
    <property type="entry name" value="WGR"/>
    <property type="match status" value="1"/>
</dbReference>
<dbReference type="Pfam" id="PF00533">
    <property type="entry name" value="BRCT"/>
    <property type="match status" value="1"/>
</dbReference>
<reference evidence="21" key="1">
    <citation type="submission" date="2021-03" db="EMBL/GenBank/DDBJ databases">
        <authorList>
            <person name="Bekaert M."/>
        </authorList>
    </citation>
    <scope>NUCLEOTIDE SEQUENCE</scope>
</reference>
<dbReference type="GO" id="GO:0070212">
    <property type="term" value="P:protein poly-ADP-ribosylation"/>
    <property type="evidence" value="ECO:0007669"/>
    <property type="project" value="TreeGrafter"/>
</dbReference>
<dbReference type="PROSITE" id="PS00731">
    <property type="entry name" value="AP_NUCLEASE_F2_3"/>
    <property type="match status" value="1"/>
</dbReference>
<comment type="cofactor">
    <cofactor evidence="3">
        <name>Zn(2+)</name>
        <dbReference type="ChEBI" id="CHEBI:29105"/>
    </cofactor>
</comment>
<keyword evidence="6 21" id="KW-0328">Glycosyltransferase</keyword>
<evidence type="ECO:0000313" key="21">
    <source>
        <dbReference type="EMBL" id="CAG2186456.1"/>
    </source>
</evidence>
<dbReference type="GO" id="GO:0016787">
    <property type="term" value="F:hydrolase activity"/>
    <property type="evidence" value="ECO:0007669"/>
    <property type="project" value="UniProtKB-KW"/>
</dbReference>
<dbReference type="SMART" id="SM00292">
    <property type="entry name" value="BRCT"/>
    <property type="match status" value="1"/>
</dbReference>
<evidence type="ECO:0000256" key="4">
    <source>
        <dbReference type="ARBA" id="ARBA00005340"/>
    </source>
</evidence>
<comment type="catalytic activity">
    <reaction evidence="2">
        <text>L-glutamyl-[protein] + NAD(+) = 5-O-(ADP-D-ribosyl)-L-glutamyl-[protein] + nicotinamide</text>
        <dbReference type="Rhea" id="RHEA:58224"/>
        <dbReference type="Rhea" id="RHEA-COMP:10208"/>
        <dbReference type="Rhea" id="RHEA-COMP:15089"/>
        <dbReference type="ChEBI" id="CHEBI:17154"/>
        <dbReference type="ChEBI" id="CHEBI:29973"/>
        <dbReference type="ChEBI" id="CHEBI:57540"/>
        <dbReference type="ChEBI" id="CHEBI:142540"/>
    </reaction>
</comment>
<dbReference type="PROSITE" id="PS51977">
    <property type="entry name" value="WGR"/>
    <property type="match status" value="1"/>
</dbReference>
<dbReference type="InterPro" id="IPR050800">
    <property type="entry name" value="ARTD/PARP"/>
</dbReference>
<comment type="caution">
    <text evidence="21">The sequence shown here is derived from an EMBL/GenBank/DDBJ whole genome shotgun (WGS) entry which is preliminary data.</text>
</comment>
<dbReference type="Proteomes" id="UP000683360">
    <property type="component" value="Unassembled WGS sequence"/>
</dbReference>
<evidence type="ECO:0000256" key="3">
    <source>
        <dbReference type="ARBA" id="ARBA00001947"/>
    </source>
</evidence>
<protein>
    <recommendedName>
        <fullName evidence="5">NAD(+) ADP-ribosyltransferase</fullName>
        <ecNumber evidence="5">2.4.2.30</ecNumber>
    </recommendedName>
</protein>